<keyword evidence="2" id="KW-1185">Reference proteome</keyword>
<sequence length="101" mass="11373">MHDIVPRVLRIVVHSEGFVLIADPFPSRKPELNVITGAGSPIAWERRVQSVGILVQVRHTQADRLDRHRPPYGRSIPLRGCVALYRCHDVDRTRSASTDQG</sequence>
<name>A0A0D0E3U4_9AGAM</name>
<protein>
    <submittedName>
        <fullName evidence="1">Unplaced genomic scaffold scaffold_54, whole genome shotgun sequence</fullName>
    </submittedName>
</protein>
<accession>A0A0D0E3U4</accession>
<reference evidence="2" key="2">
    <citation type="submission" date="2015-01" db="EMBL/GenBank/DDBJ databases">
        <title>Evolutionary Origins and Diversification of the Mycorrhizal Mutualists.</title>
        <authorList>
            <consortium name="DOE Joint Genome Institute"/>
            <consortium name="Mycorrhizal Genomics Consortium"/>
            <person name="Kohler A."/>
            <person name="Kuo A."/>
            <person name="Nagy L.G."/>
            <person name="Floudas D."/>
            <person name="Copeland A."/>
            <person name="Barry K.W."/>
            <person name="Cichocki N."/>
            <person name="Veneault-Fourrey C."/>
            <person name="LaButti K."/>
            <person name="Lindquist E.A."/>
            <person name="Lipzen A."/>
            <person name="Lundell T."/>
            <person name="Morin E."/>
            <person name="Murat C."/>
            <person name="Riley R."/>
            <person name="Ohm R."/>
            <person name="Sun H."/>
            <person name="Tunlid A."/>
            <person name="Henrissat B."/>
            <person name="Grigoriev I.V."/>
            <person name="Hibbett D.S."/>
            <person name="Martin F."/>
        </authorList>
    </citation>
    <scope>NUCLEOTIDE SEQUENCE [LARGE SCALE GENOMIC DNA]</scope>
    <source>
        <strain evidence="2">Ve08.2h10</strain>
    </source>
</reference>
<dbReference type="InParanoid" id="A0A0D0E3U4"/>
<organism evidence="1 2">
    <name type="scientific">Paxillus rubicundulus Ve08.2h10</name>
    <dbReference type="NCBI Taxonomy" id="930991"/>
    <lineage>
        <taxon>Eukaryota</taxon>
        <taxon>Fungi</taxon>
        <taxon>Dikarya</taxon>
        <taxon>Basidiomycota</taxon>
        <taxon>Agaricomycotina</taxon>
        <taxon>Agaricomycetes</taxon>
        <taxon>Agaricomycetidae</taxon>
        <taxon>Boletales</taxon>
        <taxon>Paxilineae</taxon>
        <taxon>Paxillaceae</taxon>
        <taxon>Paxillus</taxon>
    </lineage>
</organism>
<gene>
    <name evidence="1" type="ORF">PAXRUDRAFT_823320</name>
</gene>
<dbReference type="AlphaFoldDB" id="A0A0D0E3U4"/>
<evidence type="ECO:0000313" key="1">
    <source>
        <dbReference type="EMBL" id="KIK98901.1"/>
    </source>
</evidence>
<evidence type="ECO:0000313" key="2">
    <source>
        <dbReference type="Proteomes" id="UP000054538"/>
    </source>
</evidence>
<dbReference type="EMBL" id="KN824876">
    <property type="protein sequence ID" value="KIK98901.1"/>
    <property type="molecule type" value="Genomic_DNA"/>
</dbReference>
<dbReference type="Proteomes" id="UP000054538">
    <property type="component" value="Unassembled WGS sequence"/>
</dbReference>
<dbReference type="HOGENOM" id="CLU_2292582_0_0_1"/>
<reference evidence="1 2" key="1">
    <citation type="submission" date="2014-04" db="EMBL/GenBank/DDBJ databases">
        <authorList>
            <consortium name="DOE Joint Genome Institute"/>
            <person name="Kuo A."/>
            <person name="Kohler A."/>
            <person name="Jargeat P."/>
            <person name="Nagy L.G."/>
            <person name="Floudas D."/>
            <person name="Copeland A."/>
            <person name="Barry K.W."/>
            <person name="Cichocki N."/>
            <person name="Veneault-Fourrey C."/>
            <person name="LaButti K."/>
            <person name="Lindquist E.A."/>
            <person name="Lipzen A."/>
            <person name="Lundell T."/>
            <person name="Morin E."/>
            <person name="Murat C."/>
            <person name="Sun H."/>
            <person name="Tunlid A."/>
            <person name="Henrissat B."/>
            <person name="Grigoriev I.V."/>
            <person name="Hibbett D.S."/>
            <person name="Martin F."/>
            <person name="Nordberg H.P."/>
            <person name="Cantor M.N."/>
            <person name="Hua S.X."/>
        </authorList>
    </citation>
    <scope>NUCLEOTIDE SEQUENCE [LARGE SCALE GENOMIC DNA]</scope>
    <source>
        <strain evidence="1 2">Ve08.2h10</strain>
    </source>
</reference>
<proteinExistence type="predicted"/>